<evidence type="ECO:0000256" key="1">
    <source>
        <dbReference type="ARBA" id="ARBA00004141"/>
    </source>
</evidence>
<dbReference type="EMBL" id="CP022530">
    <property type="protein sequence ID" value="ASP39656.1"/>
    <property type="molecule type" value="Genomic_DNA"/>
</dbReference>
<evidence type="ECO:0000256" key="5">
    <source>
        <dbReference type="SAM" id="Phobius"/>
    </source>
</evidence>
<feature type="transmembrane region" description="Helical" evidence="5">
    <location>
        <begin position="78"/>
        <end position="98"/>
    </location>
</feature>
<feature type="transmembrane region" description="Helical" evidence="5">
    <location>
        <begin position="42"/>
        <end position="66"/>
    </location>
</feature>
<evidence type="ECO:0000313" key="8">
    <source>
        <dbReference type="Proteomes" id="UP000202440"/>
    </source>
</evidence>
<feature type="transmembrane region" description="Helical" evidence="5">
    <location>
        <begin position="363"/>
        <end position="385"/>
    </location>
</feature>
<gene>
    <name evidence="7" type="ORF">CHH28_13670</name>
</gene>
<feature type="transmembrane region" description="Helical" evidence="5">
    <location>
        <begin position="140"/>
        <end position="156"/>
    </location>
</feature>
<feature type="transmembrane region" description="Helical" evidence="5">
    <location>
        <begin position="211"/>
        <end position="231"/>
    </location>
</feature>
<dbReference type="KEGG" id="bsan:CHH28_13670"/>
<feature type="transmembrane region" description="Helical" evidence="5">
    <location>
        <begin position="278"/>
        <end position="297"/>
    </location>
</feature>
<keyword evidence="4 5" id="KW-0472">Membrane</keyword>
<sequence>MGVATHHQRGKQTLLALSVCSLIGVAWLAIPHPAVVVPVSLAPLAILLVLDRSFLMILLFVSFSFFRLHEVFPQLYSLKIPLLLSLASLAALAWHVGFTRKYQVYWRKELTTLSIFFALVVIGVVLASNRPIALTYFKGIYWKIALMTFAIAWLSRTAKDFALTSRMITVSGILVGIVALINKASGVGLVEGTRVTISRDIGSVLGDPNDLALVLMFPTSFAVSLMLTQGIDRGTRLLGLISIPILFSAIIATQSRGGLLGIIAIFGIYGYRRIRSKTLLLIIGVVAAAGLYLLAGISGRSSGGAAEEGIDASAMGRLYAWQAAFGMAVHNPLTGVGLDNFYSNYFYYSPHWDGLNHAVHSTWFGVLAETGFLGLTVFLVLITQLMRTAIKTLNRVEANRSQVDPAIQATAMAVLAGLVGTVVSGTFLTQGFTWPIYILAAQVIAVAHWVDTHLGKEPNGNTEGQPC</sequence>
<dbReference type="InterPro" id="IPR051533">
    <property type="entry name" value="WaaL-like"/>
</dbReference>
<dbReference type="Proteomes" id="UP000202440">
    <property type="component" value="Chromosome"/>
</dbReference>
<dbReference type="GO" id="GO:0016020">
    <property type="term" value="C:membrane"/>
    <property type="evidence" value="ECO:0007669"/>
    <property type="project" value="UniProtKB-SubCell"/>
</dbReference>
<feature type="domain" description="O-antigen ligase-related" evidence="6">
    <location>
        <begin position="245"/>
        <end position="379"/>
    </location>
</feature>
<keyword evidence="2 5" id="KW-0812">Transmembrane</keyword>
<dbReference type="RefSeq" id="WP_094060831.1">
    <property type="nucleotide sequence ID" value="NZ_CP022530.1"/>
</dbReference>
<feature type="transmembrane region" description="Helical" evidence="5">
    <location>
        <begin position="406"/>
        <end position="428"/>
    </location>
</feature>
<comment type="subcellular location">
    <subcellularLocation>
        <location evidence="1">Membrane</location>
        <topology evidence="1">Multi-pass membrane protein</topology>
    </subcellularLocation>
</comment>
<reference evidence="7 8" key="1">
    <citation type="submission" date="2017-07" db="EMBL/GenBank/DDBJ databases">
        <title>Annotated genome sequence of Bacterioplanes sanyensis isolated from Red Sea.</title>
        <authorList>
            <person name="Rehman Z.U."/>
        </authorList>
    </citation>
    <scope>NUCLEOTIDE SEQUENCE [LARGE SCALE GENOMIC DNA]</scope>
    <source>
        <strain evidence="7 8">NV9</strain>
    </source>
</reference>
<proteinExistence type="predicted"/>
<evidence type="ECO:0000256" key="2">
    <source>
        <dbReference type="ARBA" id="ARBA00022692"/>
    </source>
</evidence>
<evidence type="ECO:0000313" key="7">
    <source>
        <dbReference type="EMBL" id="ASP39656.1"/>
    </source>
</evidence>
<feature type="transmembrane region" description="Helical" evidence="5">
    <location>
        <begin position="434"/>
        <end position="450"/>
    </location>
</feature>
<organism evidence="7 8">
    <name type="scientific">Bacterioplanes sanyensis</name>
    <dbReference type="NCBI Taxonomy" id="1249553"/>
    <lineage>
        <taxon>Bacteria</taxon>
        <taxon>Pseudomonadati</taxon>
        <taxon>Pseudomonadota</taxon>
        <taxon>Gammaproteobacteria</taxon>
        <taxon>Oceanospirillales</taxon>
        <taxon>Oceanospirillaceae</taxon>
        <taxon>Bacterioplanes</taxon>
    </lineage>
</organism>
<feature type="transmembrane region" description="Helical" evidence="5">
    <location>
        <begin position="110"/>
        <end position="128"/>
    </location>
</feature>
<dbReference type="PANTHER" id="PTHR37422">
    <property type="entry name" value="TEICHURONIC ACID BIOSYNTHESIS PROTEIN TUAE"/>
    <property type="match status" value="1"/>
</dbReference>
<dbReference type="Pfam" id="PF04932">
    <property type="entry name" value="Wzy_C"/>
    <property type="match status" value="1"/>
</dbReference>
<dbReference type="PANTHER" id="PTHR37422:SF23">
    <property type="entry name" value="TEICHURONIC ACID BIOSYNTHESIS PROTEIN TUAE"/>
    <property type="match status" value="1"/>
</dbReference>
<evidence type="ECO:0000256" key="3">
    <source>
        <dbReference type="ARBA" id="ARBA00022989"/>
    </source>
</evidence>
<dbReference type="AlphaFoldDB" id="A0A222FM34"/>
<evidence type="ECO:0000256" key="4">
    <source>
        <dbReference type="ARBA" id="ARBA00023136"/>
    </source>
</evidence>
<feature type="transmembrane region" description="Helical" evidence="5">
    <location>
        <begin position="12"/>
        <end position="30"/>
    </location>
</feature>
<feature type="transmembrane region" description="Helical" evidence="5">
    <location>
        <begin position="237"/>
        <end position="266"/>
    </location>
</feature>
<evidence type="ECO:0000259" key="6">
    <source>
        <dbReference type="Pfam" id="PF04932"/>
    </source>
</evidence>
<feature type="transmembrane region" description="Helical" evidence="5">
    <location>
        <begin position="168"/>
        <end position="190"/>
    </location>
</feature>
<protein>
    <submittedName>
        <fullName evidence="7">Oligosaccharide repeat unit polymerase</fullName>
    </submittedName>
</protein>
<accession>A0A222FM34</accession>
<dbReference type="OrthoDB" id="871774at2"/>
<keyword evidence="8" id="KW-1185">Reference proteome</keyword>
<keyword evidence="3 5" id="KW-1133">Transmembrane helix</keyword>
<dbReference type="InterPro" id="IPR007016">
    <property type="entry name" value="O-antigen_ligase-rel_domated"/>
</dbReference>
<name>A0A222FM34_9GAMM</name>